<gene>
    <name evidence="10" type="ORF">CDL12_27063</name>
</gene>
<evidence type="ECO:0000256" key="5">
    <source>
        <dbReference type="ARBA" id="ARBA00023242"/>
    </source>
</evidence>
<evidence type="ECO:0000259" key="9">
    <source>
        <dbReference type="Pfam" id="PF20936"/>
    </source>
</evidence>
<keyword evidence="4" id="KW-0963">Cytoplasm</keyword>
<name>A0A2G9G551_9LAMI</name>
<dbReference type="InterPro" id="IPR049318">
    <property type="entry name" value="GCIP_C"/>
</dbReference>
<evidence type="ECO:0000256" key="2">
    <source>
        <dbReference type="ARBA" id="ARBA00004496"/>
    </source>
</evidence>
<proteinExistence type="inferred from homology"/>
<evidence type="ECO:0000256" key="7">
    <source>
        <dbReference type="SAM" id="MobiDB-lite"/>
    </source>
</evidence>
<feature type="domain" description="Cyclin-D1-binding protein 1-like N-terminal" evidence="8">
    <location>
        <begin position="42"/>
        <end position="185"/>
    </location>
</feature>
<keyword evidence="6" id="KW-0131">Cell cycle</keyword>
<dbReference type="Gene3D" id="1.20.1410.10">
    <property type="entry name" value="I/LWEQ domain"/>
    <property type="match status" value="1"/>
</dbReference>
<dbReference type="OrthoDB" id="41588at2759"/>
<dbReference type="Proteomes" id="UP000231279">
    <property type="component" value="Unassembled WGS sequence"/>
</dbReference>
<dbReference type="Pfam" id="PF20936">
    <property type="entry name" value="GCIP_C"/>
    <property type="match status" value="1"/>
</dbReference>
<feature type="compositionally biased region" description="Basic and acidic residues" evidence="7">
    <location>
        <begin position="198"/>
        <end position="207"/>
    </location>
</feature>
<feature type="domain" description="Cyclin-D1-binding protein 1-like C-terminal" evidence="9">
    <location>
        <begin position="209"/>
        <end position="314"/>
    </location>
</feature>
<evidence type="ECO:0000256" key="6">
    <source>
        <dbReference type="ARBA" id="ARBA00023306"/>
    </source>
</evidence>
<evidence type="ECO:0000313" key="10">
    <source>
        <dbReference type="EMBL" id="PIN00434.1"/>
    </source>
</evidence>
<accession>A0A2G9G551</accession>
<dbReference type="InterPro" id="IPR049317">
    <property type="entry name" value="GCIP-like_N"/>
</dbReference>
<keyword evidence="11" id="KW-1185">Reference proteome</keyword>
<protein>
    <recommendedName>
        <fullName evidence="12">Cyclin-D1-binding protein 1</fullName>
    </recommendedName>
</protein>
<evidence type="ECO:0000259" key="8">
    <source>
        <dbReference type="Pfam" id="PF13324"/>
    </source>
</evidence>
<reference evidence="11" key="1">
    <citation type="journal article" date="2018" name="Gigascience">
        <title>Genome assembly of the Pink Ipe (Handroanthus impetiginosus, Bignoniaceae), a highly valued, ecologically keystone Neotropical timber forest tree.</title>
        <authorList>
            <person name="Silva-Junior O.B."/>
            <person name="Grattapaglia D."/>
            <person name="Novaes E."/>
            <person name="Collevatti R.G."/>
        </authorList>
    </citation>
    <scope>NUCLEOTIDE SEQUENCE [LARGE SCALE GENOMIC DNA]</scope>
    <source>
        <strain evidence="11">cv. UFG-1</strain>
    </source>
</reference>
<keyword evidence="5" id="KW-0539">Nucleus</keyword>
<dbReference type="PANTHER" id="PTHR15492:SF1">
    <property type="entry name" value="CYCLIN-D1-BINDING PROTEIN 1"/>
    <property type="match status" value="1"/>
</dbReference>
<evidence type="ECO:0000256" key="4">
    <source>
        <dbReference type="ARBA" id="ARBA00022490"/>
    </source>
</evidence>
<evidence type="ECO:0000256" key="1">
    <source>
        <dbReference type="ARBA" id="ARBA00004123"/>
    </source>
</evidence>
<evidence type="ECO:0000256" key="3">
    <source>
        <dbReference type="ARBA" id="ARBA00008940"/>
    </source>
</evidence>
<dbReference type="AlphaFoldDB" id="A0A2G9G551"/>
<dbReference type="Gene3D" id="1.20.1420.10">
    <property type="entry name" value="Talin, central domain"/>
    <property type="match status" value="1"/>
</dbReference>
<sequence length="365" mass="39716">MKKAAREQLSRALSEHFNTIHETFQTLDQTPASSLEKFSWKEVIQMGEQISKEATAVGMLYTGETPGVKALGENMASYSNMLQGFLLLSYGSLVGAGPTLSSCIRKAIKQVVDSSFMLLQEAVSSYGLPGKTRKQSIPQLVGAVWEACSALKKTPATNVTAIGRAMTQVAVCMKDVIREMRELKPASSEPQEEASDEVSVKAEDKTPIDDDDSWDADLCNELSPEEMKIVHLMINVVSEILAVIKELIRSITALLQQETSDNCAISVDSLEKLLNLCQGIGVQVDELGACLYPPQEISAIKVALEKISRLSNEIETELINVKGYTEDFGIACTSLRGALRQLGSELGCPGTDDIIPKVENLVVRD</sequence>
<dbReference type="STRING" id="429701.A0A2G9G551"/>
<comment type="caution">
    <text evidence="10">The sequence shown here is derived from an EMBL/GenBank/DDBJ whole genome shotgun (WGS) entry which is preliminary data.</text>
</comment>
<dbReference type="GO" id="GO:0005634">
    <property type="term" value="C:nucleus"/>
    <property type="evidence" value="ECO:0007669"/>
    <property type="project" value="UniProtKB-SubCell"/>
</dbReference>
<comment type="similarity">
    <text evidence="3">Belongs to the CCNDBP1 family.</text>
</comment>
<evidence type="ECO:0008006" key="12">
    <source>
        <dbReference type="Google" id="ProtNLM"/>
    </source>
</evidence>
<dbReference type="InterPro" id="IPR026907">
    <property type="entry name" value="GCIP-like"/>
</dbReference>
<organism evidence="10 11">
    <name type="scientific">Handroanthus impetiginosus</name>
    <dbReference type="NCBI Taxonomy" id="429701"/>
    <lineage>
        <taxon>Eukaryota</taxon>
        <taxon>Viridiplantae</taxon>
        <taxon>Streptophyta</taxon>
        <taxon>Embryophyta</taxon>
        <taxon>Tracheophyta</taxon>
        <taxon>Spermatophyta</taxon>
        <taxon>Magnoliopsida</taxon>
        <taxon>eudicotyledons</taxon>
        <taxon>Gunneridae</taxon>
        <taxon>Pentapetalae</taxon>
        <taxon>asterids</taxon>
        <taxon>lamiids</taxon>
        <taxon>Lamiales</taxon>
        <taxon>Bignoniaceae</taxon>
        <taxon>Crescentiina</taxon>
        <taxon>Tabebuia alliance</taxon>
        <taxon>Handroanthus</taxon>
    </lineage>
</organism>
<dbReference type="EMBL" id="NKXS01006976">
    <property type="protein sequence ID" value="PIN00434.1"/>
    <property type="molecule type" value="Genomic_DNA"/>
</dbReference>
<dbReference type="PANTHER" id="PTHR15492">
    <property type="entry name" value="CYCLIN D1-BINDING PROTEIN 1"/>
    <property type="match status" value="1"/>
</dbReference>
<dbReference type="GO" id="GO:0005737">
    <property type="term" value="C:cytoplasm"/>
    <property type="evidence" value="ECO:0007669"/>
    <property type="project" value="UniProtKB-SubCell"/>
</dbReference>
<evidence type="ECO:0000313" key="11">
    <source>
        <dbReference type="Proteomes" id="UP000231279"/>
    </source>
</evidence>
<dbReference type="Pfam" id="PF13324">
    <property type="entry name" value="GCIP_N"/>
    <property type="match status" value="1"/>
</dbReference>
<feature type="region of interest" description="Disordered" evidence="7">
    <location>
        <begin position="182"/>
        <end position="207"/>
    </location>
</feature>
<comment type="subcellular location">
    <subcellularLocation>
        <location evidence="2">Cytoplasm</location>
    </subcellularLocation>
    <subcellularLocation>
        <location evidence="1">Nucleus</location>
    </subcellularLocation>
</comment>